<dbReference type="InterPro" id="IPR032710">
    <property type="entry name" value="NTF2-like_dom_sf"/>
</dbReference>
<dbReference type="InterPro" id="IPR009959">
    <property type="entry name" value="Cyclase_SnoaL-like"/>
</dbReference>
<feature type="region of interest" description="Disordered" evidence="1">
    <location>
        <begin position="155"/>
        <end position="178"/>
    </location>
</feature>
<evidence type="ECO:0000313" key="2">
    <source>
        <dbReference type="EMBL" id="MBE9638828.1"/>
    </source>
</evidence>
<dbReference type="Gene3D" id="3.10.450.50">
    <property type="match status" value="2"/>
</dbReference>
<reference evidence="2 3" key="1">
    <citation type="journal article" date="2021" name="Int. J. Syst. Evol. Microbiol.">
        <title>Salipiger mangrovisoli sp. nov., isolated from mangrove soil and the proposal for the reclassification of Paraphaeobacter pallidus as Salipiger pallidus comb. nov.</title>
        <authorList>
            <person name="Du J."/>
            <person name="Liu Y."/>
            <person name="Pei T."/>
            <person name="Deng M.R."/>
            <person name="Zhu H."/>
        </authorList>
    </citation>
    <scope>NUCLEOTIDE SEQUENCE [LARGE SCALE GENOMIC DNA]</scope>
    <source>
        <strain evidence="2 3">6D45A</strain>
    </source>
</reference>
<dbReference type="Proteomes" id="UP000607796">
    <property type="component" value="Unassembled WGS sequence"/>
</dbReference>
<sequence length="321" mass="36074">MTSRFANLPDYIQGVTYEIWEGRQISSLHECYGTDIIVRNTTGLSIGNELVIKYTLASMATFPDREILGDDVIWSGTEEEGYLSSHRSMIIGTHAGWGPFGAPTGKKIYMRCIADCYAKDDVITDEWLCCDYSSLVQQMGHTPENWARIAIENEGGPETAKRPFTPDQDRPGPYLGRGNDHEVGHRLATILTRIMDTDFAVIQSDYDRAVHVYHAGNKSDWGIPFAEAQWMQLRTAFPDAEFKIEHQIGRADAGQPDRAAVRWSLTGTHSGFGVFGKPTGAPVHIMGFTHAEFGPWGLRREWSLWDEVAIWKQIHLHTMIA</sequence>
<dbReference type="Pfam" id="PF07366">
    <property type="entry name" value="SnoaL"/>
    <property type="match status" value="1"/>
</dbReference>
<keyword evidence="3" id="KW-1185">Reference proteome</keyword>
<evidence type="ECO:0000256" key="1">
    <source>
        <dbReference type="SAM" id="MobiDB-lite"/>
    </source>
</evidence>
<protein>
    <submittedName>
        <fullName evidence="2">Ester cyclase</fullName>
    </submittedName>
</protein>
<proteinExistence type="predicted"/>
<dbReference type="RefSeq" id="WP_194136120.1">
    <property type="nucleotide sequence ID" value="NZ_JADFFK010000014.1"/>
</dbReference>
<gene>
    <name evidence="2" type="ORF">IQ782_18390</name>
</gene>
<evidence type="ECO:0000313" key="3">
    <source>
        <dbReference type="Proteomes" id="UP000607796"/>
    </source>
</evidence>
<accession>A0ABR9X5L0</accession>
<dbReference type="PANTHER" id="PTHR38436">
    <property type="entry name" value="POLYKETIDE CYCLASE SNOAL-LIKE DOMAIN"/>
    <property type="match status" value="1"/>
</dbReference>
<organism evidence="2 3">
    <name type="scientific">Salipiger mangrovisoli</name>
    <dbReference type="NCBI Taxonomy" id="2865933"/>
    <lineage>
        <taxon>Bacteria</taxon>
        <taxon>Pseudomonadati</taxon>
        <taxon>Pseudomonadota</taxon>
        <taxon>Alphaproteobacteria</taxon>
        <taxon>Rhodobacterales</taxon>
        <taxon>Roseobacteraceae</taxon>
        <taxon>Salipiger</taxon>
    </lineage>
</organism>
<dbReference type="EMBL" id="JADFFK010000014">
    <property type="protein sequence ID" value="MBE9638828.1"/>
    <property type="molecule type" value="Genomic_DNA"/>
</dbReference>
<name>A0ABR9X5L0_9RHOB</name>
<dbReference type="PANTHER" id="PTHR38436:SF1">
    <property type="entry name" value="ESTER CYCLASE"/>
    <property type="match status" value="1"/>
</dbReference>
<dbReference type="SUPFAM" id="SSF54427">
    <property type="entry name" value="NTF2-like"/>
    <property type="match status" value="2"/>
</dbReference>
<comment type="caution">
    <text evidence="2">The sequence shown here is derived from an EMBL/GenBank/DDBJ whole genome shotgun (WGS) entry which is preliminary data.</text>
</comment>